<sequence>MAESAYHNEALRRQRIIERKRDAQVRLLEGPQSNEMPGYGGADMKDTVLYSGPGHFEQSREHTMVKEPFKYQEGVVFKEVVHDPNFVYRLMADQGNPPLHVDPIYRIMSTYNWLGTARDRKQYDHSRNGPVVASSWYGLKSELNGIGQCTPLTGKGHPVTFNDLQQIRYITPRP</sequence>
<evidence type="ECO:0000313" key="2">
    <source>
        <dbReference type="Proteomes" id="UP000507470"/>
    </source>
</evidence>
<protein>
    <submittedName>
        <fullName evidence="1">Uncharacterized protein</fullName>
    </submittedName>
</protein>
<evidence type="ECO:0000313" key="1">
    <source>
        <dbReference type="EMBL" id="CAC5384167.1"/>
    </source>
</evidence>
<reference evidence="1 2" key="1">
    <citation type="submission" date="2020-06" db="EMBL/GenBank/DDBJ databases">
        <authorList>
            <person name="Li R."/>
            <person name="Bekaert M."/>
        </authorList>
    </citation>
    <scope>NUCLEOTIDE SEQUENCE [LARGE SCALE GENOMIC DNA]</scope>
    <source>
        <strain evidence="2">wild</strain>
    </source>
</reference>
<keyword evidence="2" id="KW-1185">Reference proteome</keyword>
<dbReference type="OrthoDB" id="6287367at2759"/>
<gene>
    <name evidence="1" type="ORF">MCOR_19839</name>
</gene>
<name>A0A6J8BPE8_MYTCO</name>
<dbReference type="AlphaFoldDB" id="A0A6J8BPE8"/>
<accession>A0A6J8BPE8</accession>
<organism evidence="1 2">
    <name type="scientific">Mytilus coruscus</name>
    <name type="common">Sea mussel</name>
    <dbReference type="NCBI Taxonomy" id="42192"/>
    <lineage>
        <taxon>Eukaryota</taxon>
        <taxon>Metazoa</taxon>
        <taxon>Spiralia</taxon>
        <taxon>Lophotrochozoa</taxon>
        <taxon>Mollusca</taxon>
        <taxon>Bivalvia</taxon>
        <taxon>Autobranchia</taxon>
        <taxon>Pteriomorphia</taxon>
        <taxon>Mytilida</taxon>
        <taxon>Mytiloidea</taxon>
        <taxon>Mytilidae</taxon>
        <taxon>Mytilinae</taxon>
        <taxon>Mytilus</taxon>
    </lineage>
</organism>
<dbReference type="Proteomes" id="UP000507470">
    <property type="component" value="Unassembled WGS sequence"/>
</dbReference>
<proteinExistence type="predicted"/>
<dbReference type="EMBL" id="CACVKT020003487">
    <property type="protein sequence ID" value="CAC5384167.1"/>
    <property type="molecule type" value="Genomic_DNA"/>
</dbReference>